<name>A0AAE3DU89_9FIRM</name>
<keyword evidence="5" id="KW-0449">Lipoprotein</keyword>
<accession>A0AAE3DU89</accession>
<dbReference type="PANTHER" id="PTHR43649:SF33">
    <property type="entry name" value="POLYGALACTURONAN_RHAMNOGALACTURONAN-BINDING PROTEIN YTCQ"/>
    <property type="match status" value="1"/>
</dbReference>
<evidence type="ECO:0000256" key="4">
    <source>
        <dbReference type="ARBA" id="ARBA00023139"/>
    </source>
</evidence>
<evidence type="ECO:0000256" key="3">
    <source>
        <dbReference type="ARBA" id="ARBA00023136"/>
    </source>
</evidence>
<dbReference type="PANTHER" id="PTHR43649">
    <property type="entry name" value="ARABINOSE-BINDING PROTEIN-RELATED"/>
    <property type="match status" value="1"/>
</dbReference>
<evidence type="ECO:0000313" key="7">
    <source>
        <dbReference type="EMBL" id="MCC2190607.1"/>
    </source>
</evidence>
<sequence>MKKKMMMALMASMVLSTVLGAAGTAKADEDLYGFEEPVTIKIGYSWGKDFSWKAGQDSSNNDWVNLYKSHNIIPDVIYEVDSSQAQTKLSTAIMSGDYPDIISMDATDYVNYAQTGVIADITELYEKYASDELKEYVGVDGGQSMNALTLDGKIYGLPMMGNGYDEVPVMFIRQDWLDNLGLKMPTTIEELKEVARAFTEDDPDGNGQNDTYGLAVDGVEVLTKSIGTLEGFFECFGLYPGSDAMTFMDDGNGKVVWGGENAEKAKEALTTLQEMYQNGSITRDFITMDSNSIFEEAGAGRCGIWFAPMWGGMVPMSSAMKSTPEAHITAAPIPDGTGTGDNKSYFAPSFTQVYCVSSKCENPEVLIKLMNLSVKKLCHPENEEDFNTYYGDNEHTGYKSGLMWTLAPLKNYDNFQKESAALQTGDTSELNMEQMSDYTNMKAFVDAKEAGTLDAEDAAQNSGAALYTVFGDPNGGYAALDQLIKEDGFISPAYQGIPTEKMAEVSPTLKKLTIETIVKIITGESVDSYDGLVSNWHALGGDDALAEAQEWADSNK</sequence>
<protein>
    <submittedName>
        <fullName evidence="7">Extracellular solute-binding protein</fullName>
    </submittedName>
</protein>
<evidence type="ECO:0000256" key="6">
    <source>
        <dbReference type="SAM" id="SignalP"/>
    </source>
</evidence>
<dbReference type="SUPFAM" id="SSF53850">
    <property type="entry name" value="Periplasmic binding protein-like II"/>
    <property type="match status" value="1"/>
</dbReference>
<proteinExistence type="predicted"/>
<dbReference type="EMBL" id="JAJEPR010000023">
    <property type="protein sequence ID" value="MCC2190607.1"/>
    <property type="molecule type" value="Genomic_DNA"/>
</dbReference>
<evidence type="ECO:0000256" key="5">
    <source>
        <dbReference type="ARBA" id="ARBA00023288"/>
    </source>
</evidence>
<dbReference type="Pfam" id="PF13416">
    <property type="entry name" value="SBP_bac_8"/>
    <property type="match status" value="1"/>
</dbReference>
<evidence type="ECO:0000256" key="1">
    <source>
        <dbReference type="ARBA" id="ARBA00022475"/>
    </source>
</evidence>
<comment type="caution">
    <text evidence="7">The sequence shown here is derived from an EMBL/GenBank/DDBJ whole genome shotgun (WGS) entry which is preliminary data.</text>
</comment>
<keyword evidence="2 6" id="KW-0732">Signal</keyword>
<organism evidence="7 8">
    <name type="scientific">Fusicatenibacter faecihominis</name>
    <dbReference type="NCBI Taxonomy" id="2881276"/>
    <lineage>
        <taxon>Bacteria</taxon>
        <taxon>Bacillati</taxon>
        <taxon>Bacillota</taxon>
        <taxon>Clostridia</taxon>
        <taxon>Lachnospirales</taxon>
        <taxon>Lachnospiraceae</taxon>
        <taxon>Fusicatenibacter</taxon>
    </lineage>
</organism>
<keyword evidence="8" id="KW-1185">Reference proteome</keyword>
<evidence type="ECO:0000256" key="2">
    <source>
        <dbReference type="ARBA" id="ARBA00022729"/>
    </source>
</evidence>
<keyword evidence="4" id="KW-0564">Palmitate</keyword>
<feature type="chain" id="PRO_5042264777" evidence="6">
    <location>
        <begin position="28"/>
        <end position="556"/>
    </location>
</feature>
<feature type="signal peptide" evidence="6">
    <location>
        <begin position="1"/>
        <end position="27"/>
    </location>
</feature>
<dbReference type="RefSeq" id="WP_178046961.1">
    <property type="nucleotide sequence ID" value="NZ_JAJEPR010000023.1"/>
</dbReference>
<reference evidence="7 8" key="1">
    <citation type="submission" date="2021-10" db="EMBL/GenBank/DDBJ databases">
        <title>Anaerobic single-cell dispensing facilitates the cultivation of human gut bacteria.</title>
        <authorList>
            <person name="Afrizal A."/>
        </authorList>
    </citation>
    <scope>NUCLEOTIDE SEQUENCE [LARGE SCALE GENOMIC DNA]</scope>
    <source>
        <strain evidence="7 8">CLA-AA-H277</strain>
    </source>
</reference>
<keyword evidence="1" id="KW-1003">Cell membrane</keyword>
<dbReference type="Gene3D" id="3.40.190.10">
    <property type="entry name" value="Periplasmic binding protein-like II"/>
    <property type="match status" value="2"/>
</dbReference>
<keyword evidence="3" id="KW-0472">Membrane</keyword>
<gene>
    <name evidence="7" type="ORF">LKD71_12510</name>
</gene>
<dbReference type="Proteomes" id="UP001197875">
    <property type="component" value="Unassembled WGS sequence"/>
</dbReference>
<dbReference type="InterPro" id="IPR006059">
    <property type="entry name" value="SBP"/>
</dbReference>
<evidence type="ECO:0000313" key="8">
    <source>
        <dbReference type="Proteomes" id="UP001197875"/>
    </source>
</evidence>
<dbReference type="InterPro" id="IPR050490">
    <property type="entry name" value="Bact_solute-bd_prot1"/>
</dbReference>
<dbReference type="AlphaFoldDB" id="A0AAE3DU89"/>